<dbReference type="EC" id="3.2.2.27" evidence="3"/>
<dbReference type="CDD" id="cd10030">
    <property type="entry name" value="UDG-F4_TTUDGA_SPO1dp_like"/>
    <property type="match status" value="1"/>
</dbReference>
<dbReference type="SMART" id="SM00986">
    <property type="entry name" value="UDG"/>
    <property type="match status" value="1"/>
</dbReference>
<evidence type="ECO:0000256" key="6">
    <source>
        <dbReference type="ARBA" id="ARBA00022723"/>
    </source>
</evidence>
<keyword evidence="11" id="KW-0234">DNA repair</keyword>
<feature type="domain" description="Uracil-DNA glycosylase-like" evidence="12">
    <location>
        <begin position="97"/>
        <end position="247"/>
    </location>
</feature>
<reference evidence="13" key="1">
    <citation type="submission" date="2018-05" db="EMBL/GenBank/DDBJ databases">
        <authorList>
            <person name="Lanie J.A."/>
            <person name="Ng W.-L."/>
            <person name="Kazmierczak K.M."/>
            <person name="Andrzejewski T.M."/>
            <person name="Davidsen T.M."/>
            <person name="Wayne K.J."/>
            <person name="Tettelin H."/>
            <person name="Glass J.I."/>
            <person name="Rusch D."/>
            <person name="Podicherti R."/>
            <person name="Tsui H.-C.T."/>
            <person name="Winkler M.E."/>
        </authorList>
    </citation>
    <scope>NUCLEOTIDE SEQUENCE</scope>
</reference>
<name>A0A381S4Q0_9ZZZZ</name>
<dbReference type="InterPro" id="IPR051536">
    <property type="entry name" value="UDG_Type-4/5"/>
</dbReference>
<organism evidence="13">
    <name type="scientific">marine metagenome</name>
    <dbReference type="NCBI Taxonomy" id="408172"/>
    <lineage>
        <taxon>unclassified sequences</taxon>
        <taxon>metagenomes</taxon>
        <taxon>ecological metagenomes</taxon>
    </lineage>
</organism>
<evidence type="ECO:0000256" key="10">
    <source>
        <dbReference type="ARBA" id="ARBA00023014"/>
    </source>
</evidence>
<evidence type="ECO:0000256" key="3">
    <source>
        <dbReference type="ARBA" id="ARBA00012030"/>
    </source>
</evidence>
<proteinExistence type="inferred from homology"/>
<dbReference type="GO" id="GO:0046872">
    <property type="term" value="F:metal ion binding"/>
    <property type="evidence" value="ECO:0007669"/>
    <property type="project" value="UniProtKB-KW"/>
</dbReference>
<evidence type="ECO:0000256" key="4">
    <source>
        <dbReference type="ARBA" id="ARBA00019403"/>
    </source>
</evidence>
<sequence>MFVFPLPFVTLALDMQTPDRNSLLRELKNHLLLLKDAGYSEIPCESDLFTDSVTPSNSSPIKIMTDNKKANSLIEVREELGVCTRCKLSQGRKNIVFGSGNPKADLVFVGEGPGADEDEQGLPFVGRAGKKLTEIIEKGMHLDREKDTYICNIVKCRPPGNRDPEKEEIAACNPFLIQQLKAIQPRVVVALGKPAASTLLGRNVPITKERGTWHEYEGFKLMLTLHPAYLLRAYTIENRKAVQSDMKKVLKELGR</sequence>
<dbReference type="InterPro" id="IPR005122">
    <property type="entry name" value="Uracil-DNA_glycosylase-like"/>
</dbReference>
<dbReference type="SUPFAM" id="SSF52141">
    <property type="entry name" value="Uracil-DNA glycosylase-like"/>
    <property type="match status" value="1"/>
</dbReference>
<accession>A0A381S4Q0</accession>
<dbReference type="PANTHER" id="PTHR33693:SF1">
    <property type="entry name" value="TYPE-4 URACIL-DNA GLYCOSYLASE"/>
    <property type="match status" value="1"/>
</dbReference>
<dbReference type="AlphaFoldDB" id="A0A381S4Q0"/>
<keyword evidence="9" id="KW-0408">Iron</keyword>
<gene>
    <name evidence="13" type="ORF">METZ01_LOCUS51268</name>
</gene>
<keyword evidence="5" id="KW-0004">4Fe-4S</keyword>
<evidence type="ECO:0000256" key="9">
    <source>
        <dbReference type="ARBA" id="ARBA00023004"/>
    </source>
</evidence>
<dbReference type="GO" id="GO:0004844">
    <property type="term" value="F:uracil DNA N-glycosylase activity"/>
    <property type="evidence" value="ECO:0007669"/>
    <property type="project" value="UniProtKB-EC"/>
</dbReference>
<dbReference type="GO" id="GO:0006281">
    <property type="term" value="P:DNA repair"/>
    <property type="evidence" value="ECO:0007669"/>
    <property type="project" value="UniProtKB-KW"/>
</dbReference>
<dbReference type="GO" id="GO:0051539">
    <property type="term" value="F:4 iron, 4 sulfur cluster binding"/>
    <property type="evidence" value="ECO:0007669"/>
    <property type="project" value="UniProtKB-KW"/>
</dbReference>
<dbReference type="SMART" id="SM00987">
    <property type="entry name" value="UreE_C"/>
    <property type="match status" value="1"/>
</dbReference>
<dbReference type="InterPro" id="IPR005273">
    <property type="entry name" value="Ura-DNA_glyco_family4"/>
</dbReference>
<evidence type="ECO:0000259" key="12">
    <source>
        <dbReference type="SMART" id="SM00986"/>
    </source>
</evidence>
<keyword evidence="10" id="KW-0411">Iron-sulfur</keyword>
<evidence type="ECO:0000256" key="1">
    <source>
        <dbReference type="ARBA" id="ARBA00001400"/>
    </source>
</evidence>
<dbReference type="PANTHER" id="PTHR33693">
    <property type="entry name" value="TYPE-5 URACIL-DNA GLYCOSYLASE"/>
    <property type="match status" value="1"/>
</dbReference>
<dbReference type="Pfam" id="PF03167">
    <property type="entry name" value="UDG"/>
    <property type="match status" value="1"/>
</dbReference>
<dbReference type="NCBIfam" id="TIGR00758">
    <property type="entry name" value="UDG_fam4"/>
    <property type="match status" value="1"/>
</dbReference>
<dbReference type="InterPro" id="IPR036895">
    <property type="entry name" value="Uracil-DNA_glycosylase-like_sf"/>
</dbReference>
<protein>
    <recommendedName>
        <fullName evidence="4">Type-4 uracil-DNA glycosylase</fullName>
        <ecNumber evidence="3">3.2.2.27</ecNumber>
    </recommendedName>
</protein>
<dbReference type="EMBL" id="UINC01002602">
    <property type="protein sequence ID" value="SUZ98414.1"/>
    <property type="molecule type" value="Genomic_DNA"/>
</dbReference>
<evidence type="ECO:0000313" key="13">
    <source>
        <dbReference type="EMBL" id="SUZ98414.1"/>
    </source>
</evidence>
<comment type="similarity">
    <text evidence="2">Belongs to the uracil-DNA glycosylase (UDG) superfamily. Type 4 (UDGa) family.</text>
</comment>
<keyword evidence="6" id="KW-0479">Metal-binding</keyword>
<evidence type="ECO:0000256" key="2">
    <source>
        <dbReference type="ARBA" id="ARBA00006521"/>
    </source>
</evidence>
<evidence type="ECO:0000256" key="8">
    <source>
        <dbReference type="ARBA" id="ARBA00022801"/>
    </source>
</evidence>
<evidence type="ECO:0000256" key="11">
    <source>
        <dbReference type="ARBA" id="ARBA00023204"/>
    </source>
</evidence>
<keyword evidence="8" id="KW-0378">Hydrolase</keyword>
<comment type="catalytic activity">
    <reaction evidence="1">
        <text>Hydrolyzes single-stranded DNA or mismatched double-stranded DNA and polynucleotides, releasing free uracil.</text>
        <dbReference type="EC" id="3.2.2.27"/>
    </reaction>
</comment>
<evidence type="ECO:0000256" key="7">
    <source>
        <dbReference type="ARBA" id="ARBA00022763"/>
    </source>
</evidence>
<evidence type="ECO:0000256" key="5">
    <source>
        <dbReference type="ARBA" id="ARBA00022485"/>
    </source>
</evidence>
<keyword evidence="7" id="KW-0227">DNA damage</keyword>
<dbReference type="Gene3D" id="3.40.470.10">
    <property type="entry name" value="Uracil-DNA glycosylase-like domain"/>
    <property type="match status" value="1"/>
</dbReference>